<accession>A0AA40PR77</accession>
<evidence type="ECO:0000259" key="3">
    <source>
        <dbReference type="Pfam" id="PF01522"/>
    </source>
</evidence>
<dbReference type="Pfam" id="PF01522">
    <property type="entry name" value="Polysacc_deac_1"/>
    <property type="match status" value="1"/>
</dbReference>
<dbReference type="Gene3D" id="3.20.20.370">
    <property type="entry name" value="Glycoside hydrolase/deacetylase"/>
    <property type="match status" value="1"/>
</dbReference>
<comment type="caution">
    <text evidence="4">The sequence shown here is derived from an EMBL/GenBank/DDBJ whole genome shotgun (WGS) entry which is preliminary data.</text>
</comment>
<protein>
    <submittedName>
        <fullName evidence="4">Polysaccharide deacetylase family protein</fullName>
    </submittedName>
</protein>
<dbReference type="GO" id="GO:0005576">
    <property type="term" value="C:extracellular region"/>
    <property type="evidence" value="ECO:0007669"/>
    <property type="project" value="UniProtKB-SubCell"/>
</dbReference>
<comment type="subcellular location">
    <subcellularLocation>
        <location evidence="1">Secreted</location>
    </subcellularLocation>
</comment>
<keyword evidence="2" id="KW-0732">Signal</keyword>
<dbReference type="GO" id="GO:0016810">
    <property type="term" value="F:hydrolase activity, acting on carbon-nitrogen (but not peptide) bonds"/>
    <property type="evidence" value="ECO:0007669"/>
    <property type="project" value="InterPro"/>
</dbReference>
<dbReference type="EMBL" id="LFRH01000001">
    <property type="protein sequence ID" value="KTF29119.1"/>
    <property type="molecule type" value="Genomic_DNA"/>
</dbReference>
<name>A0AA40PR77_9CHLA</name>
<proteinExistence type="predicted"/>
<dbReference type="PANTHER" id="PTHR34216">
    <property type="match status" value="1"/>
</dbReference>
<dbReference type="SUPFAM" id="SSF88713">
    <property type="entry name" value="Glycoside hydrolase/deacetylase"/>
    <property type="match status" value="1"/>
</dbReference>
<dbReference type="InterPro" id="IPR002509">
    <property type="entry name" value="NODB_dom"/>
</dbReference>
<dbReference type="AlphaFoldDB" id="A0AA40PR77"/>
<organism evidence="4 5">
    <name type="scientific">Chlamydia pecorum</name>
    <dbReference type="NCBI Taxonomy" id="85991"/>
    <lineage>
        <taxon>Bacteria</taxon>
        <taxon>Pseudomonadati</taxon>
        <taxon>Chlamydiota</taxon>
        <taxon>Chlamydiia</taxon>
        <taxon>Chlamydiales</taxon>
        <taxon>Chlamydiaceae</taxon>
        <taxon>Chlamydia/Chlamydophila group</taxon>
        <taxon>Chlamydia</taxon>
    </lineage>
</organism>
<gene>
    <name evidence="4" type="ORF">cpL1_0330</name>
</gene>
<reference evidence="4 5" key="1">
    <citation type="submission" date="2015-06" db="EMBL/GenBank/DDBJ databases">
        <title>More than comparative genomics: Whole genome sequencing reveals elusive C. pecorum plasmid and re-evaluates genetic differences and phylogenetic relationships between C. pecorum from pig, cattle, sheep and koala hosts.</title>
        <authorList>
            <person name="Jelocnik M."/>
            <person name="Bachmann N.L."/>
            <person name="Kaltenboeck B."/>
            <person name="Waugh C."/>
            <person name="Woolford L."/>
            <person name="Speight N."/>
            <person name="Gillett A."/>
            <person name="Higgins D."/>
            <person name="Flanagan C."/>
            <person name="Myers G."/>
            <person name="Timms P."/>
            <person name="Polkinghorne A."/>
        </authorList>
    </citation>
    <scope>NUCLEOTIDE SEQUENCE [LARGE SCALE GENOMIC DNA]</scope>
    <source>
        <strain evidence="4 5">L1</strain>
    </source>
</reference>
<dbReference type="Proteomes" id="UP000054301">
    <property type="component" value="Unassembled WGS sequence"/>
</dbReference>
<evidence type="ECO:0000256" key="2">
    <source>
        <dbReference type="ARBA" id="ARBA00022729"/>
    </source>
</evidence>
<sequence>MLGVLAFRSVVFSRVPKHLDSLKHYLLLLKQHAPLLLPGDPLPPSRTAFMLTFDFASIDFYTSIFPFLQLHQIPAVVGVAWRYVPPTTAMDLPLSYRLTPTGTLAFQDEVFSKHMPFCCQEELLAMASSPLIQLASSGFAVRNLQRSPSYLATEVFLSKHYLHSMLGQPPKAFLYPFGKADKNSKAYVEKHYDFSFVLGNTLNIKKTKTHGIFRFDLSPNQYSIPKLWNSPRYLKNWFLFQWGTSRFVKGKKPSL</sequence>
<evidence type="ECO:0000313" key="5">
    <source>
        <dbReference type="Proteomes" id="UP000054301"/>
    </source>
</evidence>
<feature type="domain" description="NodB homology" evidence="3">
    <location>
        <begin position="46"/>
        <end position="190"/>
    </location>
</feature>
<evidence type="ECO:0000256" key="1">
    <source>
        <dbReference type="ARBA" id="ARBA00004613"/>
    </source>
</evidence>
<dbReference type="InterPro" id="IPR051398">
    <property type="entry name" value="Polysacch_Deacetylase"/>
</dbReference>
<dbReference type="RefSeq" id="WP_058787481.1">
    <property type="nucleotide sequence ID" value="NZ_LFRH01000001.1"/>
</dbReference>
<evidence type="ECO:0000313" key="4">
    <source>
        <dbReference type="EMBL" id="KTF29119.1"/>
    </source>
</evidence>
<dbReference type="PANTHER" id="PTHR34216:SF3">
    <property type="entry name" value="POLY-BETA-1,6-N-ACETYL-D-GLUCOSAMINE N-DEACETYLASE"/>
    <property type="match status" value="1"/>
</dbReference>
<dbReference type="GO" id="GO:0005975">
    <property type="term" value="P:carbohydrate metabolic process"/>
    <property type="evidence" value="ECO:0007669"/>
    <property type="project" value="InterPro"/>
</dbReference>
<dbReference type="InterPro" id="IPR011330">
    <property type="entry name" value="Glyco_hydro/deAcase_b/a-brl"/>
</dbReference>